<keyword evidence="2" id="KW-1185">Reference proteome</keyword>
<gene>
    <name evidence="1" type="ORF">K443DRAFT_160822</name>
</gene>
<reference evidence="2" key="2">
    <citation type="submission" date="2015-01" db="EMBL/GenBank/DDBJ databases">
        <title>Evolutionary Origins and Diversification of the Mycorrhizal Mutualists.</title>
        <authorList>
            <consortium name="DOE Joint Genome Institute"/>
            <consortium name="Mycorrhizal Genomics Consortium"/>
            <person name="Kohler A."/>
            <person name="Kuo A."/>
            <person name="Nagy L.G."/>
            <person name="Floudas D."/>
            <person name="Copeland A."/>
            <person name="Barry K.W."/>
            <person name="Cichocki N."/>
            <person name="Veneault-Fourrey C."/>
            <person name="LaButti K."/>
            <person name="Lindquist E.A."/>
            <person name="Lipzen A."/>
            <person name="Lundell T."/>
            <person name="Morin E."/>
            <person name="Murat C."/>
            <person name="Riley R."/>
            <person name="Ohm R."/>
            <person name="Sun H."/>
            <person name="Tunlid A."/>
            <person name="Henrissat B."/>
            <person name="Grigoriev I.V."/>
            <person name="Hibbett D.S."/>
            <person name="Martin F."/>
        </authorList>
    </citation>
    <scope>NUCLEOTIDE SEQUENCE [LARGE SCALE GENOMIC DNA]</scope>
    <source>
        <strain evidence="2">LaAM-08-1</strain>
    </source>
</reference>
<dbReference type="Proteomes" id="UP000054477">
    <property type="component" value="Unassembled WGS sequence"/>
</dbReference>
<proteinExistence type="predicted"/>
<dbReference type="EMBL" id="KN838641">
    <property type="protein sequence ID" value="KIJ99713.1"/>
    <property type="molecule type" value="Genomic_DNA"/>
</dbReference>
<evidence type="ECO:0000313" key="2">
    <source>
        <dbReference type="Proteomes" id="UP000054477"/>
    </source>
</evidence>
<evidence type="ECO:0000313" key="1">
    <source>
        <dbReference type="EMBL" id="KIJ99713.1"/>
    </source>
</evidence>
<organism evidence="1 2">
    <name type="scientific">Laccaria amethystina LaAM-08-1</name>
    <dbReference type="NCBI Taxonomy" id="1095629"/>
    <lineage>
        <taxon>Eukaryota</taxon>
        <taxon>Fungi</taxon>
        <taxon>Dikarya</taxon>
        <taxon>Basidiomycota</taxon>
        <taxon>Agaricomycotina</taxon>
        <taxon>Agaricomycetes</taxon>
        <taxon>Agaricomycetidae</taxon>
        <taxon>Agaricales</taxon>
        <taxon>Agaricineae</taxon>
        <taxon>Hydnangiaceae</taxon>
        <taxon>Laccaria</taxon>
    </lineage>
</organism>
<sequence>MQLYDARIGDLRRACIAPPSLTPPPTVVVPVAAAAGRGTLPSRAIPLKSRQSRTPGSPAEHLVMSEIKLSWTFFHPPSVKWVGDTLELYRRSIAGTQFRFYEVSRVLCYRSLNLWICQQSKRSILAFIPLPANGRTCDPSSVAFRRLQVRVLAESGYARILNLQVSRIHSHA</sequence>
<accession>A0A0C9XDP6</accession>
<protein>
    <submittedName>
        <fullName evidence="1">Unplaced genomic scaffold K443scaffold_106, whole genome shotgun sequence</fullName>
    </submittedName>
</protein>
<reference evidence="1 2" key="1">
    <citation type="submission" date="2014-04" db="EMBL/GenBank/DDBJ databases">
        <authorList>
            <consortium name="DOE Joint Genome Institute"/>
            <person name="Kuo A."/>
            <person name="Kohler A."/>
            <person name="Nagy L.G."/>
            <person name="Floudas D."/>
            <person name="Copeland A."/>
            <person name="Barry K.W."/>
            <person name="Cichocki N."/>
            <person name="Veneault-Fourrey C."/>
            <person name="LaButti K."/>
            <person name="Lindquist E.A."/>
            <person name="Lipzen A."/>
            <person name="Lundell T."/>
            <person name="Morin E."/>
            <person name="Murat C."/>
            <person name="Sun H."/>
            <person name="Tunlid A."/>
            <person name="Henrissat B."/>
            <person name="Grigoriev I.V."/>
            <person name="Hibbett D.S."/>
            <person name="Martin F."/>
            <person name="Nordberg H.P."/>
            <person name="Cantor M.N."/>
            <person name="Hua S.X."/>
        </authorList>
    </citation>
    <scope>NUCLEOTIDE SEQUENCE [LARGE SCALE GENOMIC DNA]</scope>
    <source>
        <strain evidence="1 2">LaAM-08-1</strain>
    </source>
</reference>
<dbReference type="AlphaFoldDB" id="A0A0C9XDP6"/>
<name>A0A0C9XDP6_9AGAR</name>
<dbReference type="HOGENOM" id="CLU_1555494_0_0_1"/>